<dbReference type="EMBL" id="CZVW01000019">
    <property type="protein sequence ID" value="CUT03898.1"/>
    <property type="molecule type" value="Genomic_DNA"/>
</dbReference>
<proteinExistence type="predicted"/>
<name>A0A0P1NXP1_9BACT</name>
<keyword evidence="2" id="KW-1185">Reference proteome</keyword>
<evidence type="ECO:0008006" key="3">
    <source>
        <dbReference type="Google" id="ProtNLM"/>
    </source>
</evidence>
<dbReference type="OrthoDB" id="9777897at2"/>
<evidence type="ECO:0000313" key="1">
    <source>
        <dbReference type="EMBL" id="CUT03898.1"/>
    </source>
</evidence>
<reference evidence="2" key="1">
    <citation type="submission" date="2015-11" db="EMBL/GenBank/DDBJ databases">
        <authorList>
            <person name="Varghese N."/>
        </authorList>
    </citation>
    <scope>NUCLEOTIDE SEQUENCE [LARGE SCALE GENOMIC DNA]</scope>
    <source>
        <strain evidence="2">JGI-23</strain>
    </source>
</reference>
<organism evidence="1 2">
    <name type="scientific">Candidatus Chryseopegocella kryptomonas</name>
    <dbReference type="NCBI Taxonomy" id="1633643"/>
    <lineage>
        <taxon>Bacteria</taxon>
        <taxon>Pseudomonadati</taxon>
        <taxon>Candidatus Kryptoniota</taxon>
        <taxon>Candidatus Chryseopegocella</taxon>
    </lineage>
</organism>
<dbReference type="AlphaFoldDB" id="A0A0P1NXP1"/>
<sequence length="260" mass="29163">MLKKVILLGLVSIAILINGCTKGTEPSENLVPVELALKGETAGGITFAKTFAIDSIKIDYAIIVLRWIQFKQNIDTVKEDSLWDDHDMNMYQRKLKMMDDDPVIRFKGPFLVTLRNNEPTPIAVDSLPPGNYNGIKFKVHALVPYDLQRNPAIPDSFLGKSIYVKGKIYQDGAWKDFVFSTGRVNTEFKIKGDFTITESDRNIPYVLVFDLTSWFIDPQTGRLLDPSVPGDQGKIISNIVLSLKGKSRGGKDRNRDGRPD</sequence>
<protein>
    <recommendedName>
        <fullName evidence="3">DUF4382 domain-containing protein</fullName>
    </recommendedName>
</protein>
<gene>
    <name evidence="1" type="ORF">JGI23_01580</name>
</gene>
<dbReference type="Proteomes" id="UP000199197">
    <property type="component" value="Unassembled WGS sequence"/>
</dbReference>
<dbReference type="RefSeq" id="WP_143713933.1">
    <property type="nucleotide sequence ID" value="NZ_CZVW01000019.1"/>
</dbReference>
<accession>A0A0P1NXP1</accession>
<evidence type="ECO:0000313" key="2">
    <source>
        <dbReference type="Proteomes" id="UP000199197"/>
    </source>
</evidence>